<name>A0ABX7P0A6_9BACT</name>
<dbReference type="EMBL" id="CP071090">
    <property type="protein sequence ID" value="QSQ24163.1"/>
    <property type="molecule type" value="Genomic_DNA"/>
</dbReference>
<evidence type="ECO:0000256" key="1">
    <source>
        <dbReference type="SAM" id="SignalP"/>
    </source>
</evidence>
<evidence type="ECO:0000313" key="3">
    <source>
        <dbReference type="Proteomes" id="UP000662747"/>
    </source>
</evidence>
<organism evidence="2 3">
    <name type="scientific">Pyxidicoccus parkwayensis</name>
    <dbReference type="NCBI Taxonomy" id="2813578"/>
    <lineage>
        <taxon>Bacteria</taxon>
        <taxon>Pseudomonadati</taxon>
        <taxon>Myxococcota</taxon>
        <taxon>Myxococcia</taxon>
        <taxon>Myxococcales</taxon>
        <taxon>Cystobacterineae</taxon>
        <taxon>Myxococcaceae</taxon>
        <taxon>Pyxidicoccus</taxon>
    </lineage>
</organism>
<proteinExistence type="predicted"/>
<evidence type="ECO:0008006" key="4">
    <source>
        <dbReference type="Google" id="ProtNLM"/>
    </source>
</evidence>
<dbReference type="Proteomes" id="UP000662747">
    <property type="component" value="Chromosome"/>
</dbReference>
<gene>
    <name evidence="2" type="ORF">JY651_04100</name>
</gene>
<feature type="signal peptide" evidence="1">
    <location>
        <begin position="1"/>
        <end position="26"/>
    </location>
</feature>
<dbReference type="RefSeq" id="WP_206725729.1">
    <property type="nucleotide sequence ID" value="NZ_CP071090.1"/>
</dbReference>
<protein>
    <recommendedName>
        <fullName evidence="4">Lipoprotein</fullName>
    </recommendedName>
</protein>
<accession>A0ABX7P0A6</accession>
<dbReference type="PROSITE" id="PS51257">
    <property type="entry name" value="PROKAR_LIPOPROTEIN"/>
    <property type="match status" value="1"/>
</dbReference>
<feature type="chain" id="PRO_5046956068" description="Lipoprotein" evidence="1">
    <location>
        <begin position="27"/>
        <end position="233"/>
    </location>
</feature>
<evidence type="ECO:0000313" key="2">
    <source>
        <dbReference type="EMBL" id="QSQ24163.1"/>
    </source>
</evidence>
<keyword evidence="1" id="KW-0732">Signal</keyword>
<sequence length="233" mass="24842">MRRASQLVGLGCVLGLLSGCAGLSNASAPKAEAAKPTCPDTIPDELNLELGFRPELAARNWVPALTFTNLGFKPGDAVTPAFQQELTLASGPVQAFGLMEHSTKGPEGGGSLVLARPHAGGFCVVNTWSTWQSSPVGLSLASTWTAPDGRLAILLVRMDMKDSPDGPQTRWVTLGTDGNRMWIALGSPPEHQLIVPSVALFPKGKDLYLDIKQRYTTRLPLGKDGRFVIPPNM</sequence>
<reference evidence="2 3" key="1">
    <citation type="submission" date="2021-02" db="EMBL/GenBank/DDBJ databases">
        <title>De Novo genome assembly of isolated myxobacteria.</title>
        <authorList>
            <person name="Stevens D.C."/>
        </authorList>
    </citation>
    <scope>NUCLEOTIDE SEQUENCE [LARGE SCALE GENOMIC DNA]</scope>
    <source>
        <strain evidence="3">SCPEA02</strain>
    </source>
</reference>
<keyword evidence="3" id="KW-1185">Reference proteome</keyword>